<keyword evidence="14" id="KW-1185">Reference proteome</keyword>
<evidence type="ECO:0000256" key="9">
    <source>
        <dbReference type="ARBA" id="ARBA00081863"/>
    </source>
</evidence>
<evidence type="ECO:0000256" key="3">
    <source>
        <dbReference type="ARBA" id="ARBA00021453"/>
    </source>
</evidence>
<gene>
    <name evidence="13" type="ORF">M378DRAFT_1055660</name>
</gene>
<dbReference type="FunFam" id="1.10.10.10:FF:000035">
    <property type="entry name" value="General transcription factor IIF subunit 2"/>
    <property type="match status" value="1"/>
</dbReference>
<protein>
    <recommendedName>
        <fullName evidence="3">Transcription initiation factor IIF subunit beta</fullName>
    </recommendedName>
    <alternativeName>
        <fullName evidence="9">TFIIF medium subunit</fullName>
    </alternativeName>
    <alternativeName>
        <fullName evidence="8">TFIIF-beta</fullName>
    </alternativeName>
</protein>
<evidence type="ECO:0000259" key="11">
    <source>
        <dbReference type="Pfam" id="PF02270"/>
    </source>
</evidence>
<feature type="domain" description="TFIIF beta subunit N-terminal" evidence="12">
    <location>
        <begin position="38"/>
        <end position="190"/>
    </location>
</feature>
<feature type="compositionally biased region" description="Acidic residues" evidence="10">
    <location>
        <begin position="356"/>
        <end position="374"/>
    </location>
</feature>
<proteinExistence type="inferred from homology"/>
<evidence type="ECO:0000256" key="4">
    <source>
        <dbReference type="ARBA" id="ARBA00023015"/>
    </source>
</evidence>
<dbReference type="Proteomes" id="UP000054549">
    <property type="component" value="Unassembled WGS sequence"/>
</dbReference>
<feature type="region of interest" description="Disordered" evidence="10">
    <location>
        <begin position="82"/>
        <end position="130"/>
    </location>
</feature>
<dbReference type="OrthoDB" id="449280at2759"/>
<keyword evidence="7" id="KW-0539">Nucleus</keyword>
<dbReference type="FunCoup" id="A0A0C2WZY5">
    <property type="interactions" value="473"/>
</dbReference>
<dbReference type="SUPFAM" id="SSF50916">
    <property type="entry name" value="Rap30/74 interaction domains"/>
    <property type="match status" value="1"/>
</dbReference>
<evidence type="ECO:0000313" key="14">
    <source>
        <dbReference type="Proteomes" id="UP000054549"/>
    </source>
</evidence>
<evidence type="ECO:0000256" key="5">
    <source>
        <dbReference type="ARBA" id="ARBA00023125"/>
    </source>
</evidence>
<dbReference type="InterPro" id="IPR040504">
    <property type="entry name" value="TFIIF_beta_N"/>
</dbReference>
<name>A0A0C2WZY5_AMAMK</name>
<accession>A0A0C2WZY5</accession>
<keyword evidence="6" id="KW-0804">Transcription</keyword>
<sequence length="374" mass="41466">MNDAVTGPKKPFEAELGGQDEDSQPDPDEHLMLDQGNGRVWLVKIPKFLMERWSSIEADDVHLGTMRVYTHAVHPQTKKPRIIMFLPPGPNALPGPSNPNSPSPSPAPSQATPTPSFTPTSTTPPSDSQPTIYELEMLNDSVENQIVVAERPKDPTLSTSAAAAALTTNTRARTTILTGRIKHECNMRPAFSASYRKQMRERHKKYNTPARQIRMIEEAGIPGGRGGVNRLSSGVGVGAGSAFGDLVKTKQKPAKGTFERMARMPRNQLLDQIFNLFRDPQRWGIKPLREKTQQPEAYLKEVLSEVAFLHRSGEFNGLWELKDNFKNNGSGDRPTDVYGELGVGGSQSDITMDTLKEEEEDEDDEDDEDMEEIS</sequence>
<evidence type="ECO:0000256" key="6">
    <source>
        <dbReference type="ARBA" id="ARBA00023163"/>
    </source>
</evidence>
<organism evidence="13 14">
    <name type="scientific">Amanita muscaria (strain Koide BX008)</name>
    <dbReference type="NCBI Taxonomy" id="946122"/>
    <lineage>
        <taxon>Eukaryota</taxon>
        <taxon>Fungi</taxon>
        <taxon>Dikarya</taxon>
        <taxon>Basidiomycota</taxon>
        <taxon>Agaricomycotina</taxon>
        <taxon>Agaricomycetes</taxon>
        <taxon>Agaricomycetidae</taxon>
        <taxon>Agaricales</taxon>
        <taxon>Pluteineae</taxon>
        <taxon>Amanitaceae</taxon>
        <taxon>Amanita</taxon>
    </lineage>
</organism>
<dbReference type="SUPFAM" id="SSF46785">
    <property type="entry name" value="Winged helix' DNA-binding domain"/>
    <property type="match status" value="1"/>
</dbReference>
<evidence type="ECO:0000259" key="12">
    <source>
        <dbReference type="Pfam" id="PF17683"/>
    </source>
</evidence>
<dbReference type="STRING" id="946122.A0A0C2WZY5"/>
<dbReference type="GO" id="GO:0003677">
    <property type="term" value="F:DNA binding"/>
    <property type="evidence" value="ECO:0007669"/>
    <property type="project" value="UniProtKB-KW"/>
</dbReference>
<feature type="domain" description="TFIIF beta subunit HTH" evidence="11">
    <location>
        <begin position="262"/>
        <end position="326"/>
    </location>
</feature>
<dbReference type="GO" id="GO:0006367">
    <property type="term" value="P:transcription initiation at RNA polymerase II promoter"/>
    <property type="evidence" value="ECO:0007669"/>
    <property type="project" value="InterPro"/>
</dbReference>
<dbReference type="AlphaFoldDB" id="A0A0C2WZY5"/>
<feature type="compositionally biased region" description="Low complexity" evidence="10">
    <location>
        <begin position="108"/>
        <end position="130"/>
    </location>
</feature>
<dbReference type="InterPro" id="IPR003196">
    <property type="entry name" value="TFIIF_beta"/>
</dbReference>
<evidence type="ECO:0000313" key="13">
    <source>
        <dbReference type="EMBL" id="KIL62436.1"/>
    </source>
</evidence>
<dbReference type="PANTHER" id="PTHR10445">
    <property type="entry name" value="GENERAL TRANSCRIPTION FACTOR IIF SUBUNIT 2"/>
    <property type="match status" value="1"/>
</dbReference>
<feature type="region of interest" description="Disordered" evidence="10">
    <location>
        <begin position="1"/>
        <end position="33"/>
    </location>
</feature>
<evidence type="ECO:0000256" key="7">
    <source>
        <dbReference type="ARBA" id="ARBA00023242"/>
    </source>
</evidence>
<dbReference type="InterPro" id="IPR036390">
    <property type="entry name" value="WH_DNA-bd_sf"/>
</dbReference>
<comment type="subcellular location">
    <subcellularLocation>
        <location evidence="1">Nucleus</location>
    </subcellularLocation>
</comment>
<comment type="similarity">
    <text evidence="2">Belongs to the TFIIF beta subunit family.</text>
</comment>
<evidence type="ECO:0000256" key="2">
    <source>
        <dbReference type="ARBA" id="ARBA00009543"/>
    </source>
</evidence>
<dbReference type="CDD" id="cd07980">
    <property type="entry name" value="TFIIF_beta"/>
    <property type="match status" value="1"/>
</dbReference>
<dbReference type="InterPro" id="IPR040450">
    <property type="entry name" value="TFIIF_beta_HTH"/>
</dbReference>
<evidence type="ECO:0000256" key="10">
    <source>
        <dbReference type="SAM" id="MobiDB-lite"/>
    </source>
</evidence>
<keyword evidence="5" id="KW-0238">DNA-binding</keyword>
<dbReference type="HOGENOM" id="CLU_047858_2_0_1"/>
<evidence type="ECO:0000256" key="1">
    <source>
        <dbReference type="ARBA" id="ARBA00004123"/>
    </source>
</evidence>
<dbReference type="InterPro" id="IPR036388">
    <property type="entry name" value="WH-like_DNA-bd_sf"/>
</dbReference>
<keyword evidence="4" id="KW-0805">Transcription regulation</keyword>
<dbReference type="InterPro" id="IPR011039">
    <property type="entry name" value="TFIIF_interaction"/>
</dbReference>
<feature type="region of interest" description="Disordered" evidence="10">
    <location>
        <begin position="329"/>
        <end position="374"/>
    </location>
</feature>
<dbReference type="InParanoid" id="A0A0C2WZY5"/>
<feature type="compositionally biased region" description="Pro residues" evidence="10">
    <location>
        <begin position="87"/>
        <end position="107"/>
    </location>
</feature>
<dbReference type="Gene3D" id="1.10.10.10">
    <property type="entry name" value="Winged helix-like DNA-binding domain superfamily/Winged helix DNA-binding domain"/>
    <property type="match status" value="1"/>
</dbReference>
<dbReference type="EMBL" id="KN818271">
    <property type="protein sequence ID" value="KIL62436.1"/>
    <property type="molecule type" value="Genomic_DNA"/>
</dbReference>
<reference evidence="13 14" key="1">
    <citation type="submission" date="2014-04" db="EMBL/GenBank/DDBJ databases">
        <title>Evolutionary Origins and Diversification of the Mycorrhizal Mutualists.</title>
        <authorList>
            <consortium name="DOE Joint Genome Institute"/>
            <consortium name="Mycorrhizal Genomics Consortium"/>
            <person name="Kohler A."/>
            <person name="Kuo A."/>
            <person name="Nagy L.G."/>
            <person name="Floudas D."/>
            <person name="Copeland A."/>
            <person name="Barry K.W."/>
            <person name="Cichocki N."/>
            <person name="Veneault-Fourrey C."/>
            <person name="LaButti K."/>
            <person name="Lindquist E.A."/>
            <person name="Lipzen A."/>
            <person name="Lundell T."/>
            <person name="Morin E."/>
            <person name="Murat C."/>
            <person name="Riley R."/>
            <person name="Ohm R."/>
            <person name="Sun H."/>
            <person name="Tunlid A."/>
            <person name="Henrissat B."/>
            <person name="Grigoriev I.V."/>
            <person name="Hibbett D.S."/>
            <person name="Martin F."/>
        </authorList>
    </citation>
    <scope>NUCLEOTIDE SEQUENCE [LARGE SCALE GENOMIC DNA]</scope>
    <source>
        <strain evidence="13 14">Koide BX008</strain>
    </source>
</reference>
<dbReference type="Pfam" id="PF17683">
    <property type="entry name" value="TFIIF_beta_N"/>
    <property type="match status" value="1"/>
</dbReference>
<evidence type="ECO:0000256" key="8">
    <source>
        <dbReference type="ARBA" id="ARBA00081473"/>
    </source>
</evidence>
<dbReference type="Pfam" id="PF02270">
    <property type="entry name" value="TFIIF_beta"/>
    <property type="match status" value="1"/>
</dbReference>
<dbReference type="PANTHER" id="PTHR10445:SF0">
    <property type="entry name" value="GENERAL TRANSCRIPTION FACTOR IIF SUBUNIT 2"/>
    <property type="match status" value="1"/>
</dbReference>
<dbReference type="GO" id="GO:0005674">
    <property type="term" value="C:transcription factor TFIIF complex"/>
    <property type="evidence" value="ECO:0007669"/>
    <property type="project" value="InterPro"/>
</dbReference>